<accession>T0KP98</accession>
<protein>
    <submittedName>
        <fullName evidence="1">Uncharacterized protein</fullName>
    </submittedName>
</protein>
<sequence length="19" mass="2151">MTVDNTSSKEESKKDNIPK</sequence>
<proteinExistence type="predicted"/>
<evidence type="ECO:0000313" key="1">
    <source>
        <dbReference type="EMBL" id="EQB57567.1"/>
    </source>
</evidence>
<reference evidence="2" key="1">
    <citation type="journal article" date="2013" name="Mol. Plant Microbe Interact.">
        <title>Global aspects of pacC regulation of pathogenicity genes in Colletotrichum gloeosporioides as revealed by transcriptome analysis.</title>
        <authorList>
            <person name="Alkan N."/>
            <person name="Meng X."/>
            <person name="Friedlander G."/>
            <person name="Reuveni E."/>
            <person name="Sukno S."/>
            <person name="Sherman A."/>
            <person name="Thon M."/>
            <person name="Fluhr R."/>
            <person name="Prusky D."/>
        </authorList>
    </citation>
    <scope>NUCLEOTIDE SEQUENCE [LARGE SCALE GENOMIC DNA]</scope>
    <source>
        <strain evidence="2">Cg-14</strain>
    </source>
</reference>
<name>T0KP98_COLGC</name>
<organism evidence="1 2">
    <name type="scientific">Colletotrichum gloeosporioides (strain Cg-14)</name>
    <name type="common">Anthracnose fungus</name>
    <name type="synonym">Glomerella cingulata</name>
    <dbReference type="NCBI Taxonomy" id="1237896"/>
    <lineage>
        <taxon>Eukaryota</taxon>
        <taxon>Fungi</taxon>
        <taxon>Dikarya</taxon>
        <taxon>Ascomycota</taxon>
        <taxon>Pezizomycotina</taxon>
        <taxon>Sordariomycetes</taxon>
        <taxon>Hypocreomycetidae</taxon>
        <taxon>Glomerellales</taxon>
        <taxon>Glomerellaceae</taxon>
        <taxon>Colletotrichum</taxon>
        <taxon>Colletotrichum gloeosporioides species complex</taxon>
    </lineage>
</organism>
<dbReference type="EMBL" id="AMYD01000467">
    <property type="protein sequence ID" value="EQB57567.1"/>
    <property type="molecule type" value="Genomic_DNA"/>
</dbReference>
<evidence type="ECO:0000313" key="2">
    <source>
        <dbReference type="Proteomes" id="UP000015530"/>
    </source>
</evidence>
<gene>
    <name evidence="1" type="ORF">CGLO_02287</name>
</gene>
<dbReference type="Proteomes" id="UP000015530">
    <property type="component" value="Unassembled WGS sequence"/>
</dbReference>
<dbReference type="HOGENOM" id="CLU_3429936_0_0_1"/>
<comment type="caution">
    <text evidence="1">The sequence shown here is derived from an EMBL/GenBank/DDBJ whole genome shotgun (WGS) entry which is preliminary data.</text>
</comment>
<dbReference type="AlphaFoldDB" id="T0KP98"/>